<proteinExistence type="predicted"/>
<evidence type="ECO:0000313" key="2">
    <source>
        <dbReference type="EMBL" id="MFD0318465.1"/>
    </source>
</evidence>
<dbReference type="Proteomes" id="UP001597023">
    <property type="component" value="Unassembled WGS sequence"/>
</dbReference>
<evidence type="ECO:0000259" key="1">
    <source>
        <dbReference type="Pfam" id="PF19493"/>
    </source>
</evidence>
<dbReference type="EMBL" id="JBHTEB010000001">
    <property type="protein sequence ID" value="MFD0318465.1"/>
    <property type="molecule type" value="Genomic_DNA"/>
</dbReference>
<dbReference type="RefSeq" id="WP_381615500.1">
    <property type="nucleotide sequence ID" value="NZ_JBHTEB010000001.1"/>
</dbReference>
<comment type="caution">
    <text evidence="2">The sequence shown here is derived from an EMBL/GenBank/DDBJ whole genome shotgun (WGS) entry which is preliminary data.</text>
</comment>
<protein>
    <submittedName>
        <fullName evidence="2">CU044_2847 family protein</fullName>
    </submittedName>
</protein>
<name>A0ABW2WG37_9ACTN</name>
<gene>
    <name evidence="2" type="ORF">ACFQZ6_30500</name>
</gene>
<feature type="domain" description="Trypsin-co-occurring" evidence="1">
    <location>
        <begin position="8"/>
        <end position="103"/>
    </location>
</feature>
<dbReference type="NCBIfam" id="NF041216">
    <property type="entry name" value="CU044_2847_fam"/>
    <property type="match status" value="1"/>
</dbReference>
<organism evidence="2 3">
    <name type="scientific">Streptomyces flavalbus</name>
    <dbReference type="NCBI Taxonomy" id="2665155"/>
    <lineage>
        <taxon>Bacteria</taxon>
        <taxon>Bacillati</taxon>
        <taxon>Actinomycetota</taxon>
        <taxon>Actinomycetes</taxon>
        <taxon>Kitasatosporales</taxon>
        <taxon>Streptomycetaceae</taxon>
        <taxon>Streptomyces</taxon>
    </lineage>
</organism>
<sequence length="110" mass="11619">MAEIARWSLDDGGEVLVEIAEDGPEISPVSRSRDVVRSAATSLGTALSGVRDASATILGQFRDAPVRPDRIEVEFGVRLSTEAGAVIAKSSLDGHLTVKLSWEGGRATQE</sequence>
<evidence type="ECO:0000313" key="3">
    <source>
        <dbReference type="Proteomes" id="UP001597023"/>
    </source>
</evidence>
<keyword evidence="3" id="KW-1185">Reference proteome</keyword>
<dbReference type="Pfam" id="PF19493">
    <property type="entry name" value="Trypco1"/>
    <property type="match status" value="1"/>
</dbReference>
<accession>A0ABW2WG37</accession>
<reference evidence="3" key="1">
    <citation type="journal article" date="2019" name="Int. J. Syst. Evol. Microbiol.">
        <title>The Global Catalogue of Microorganisms (GCM) 10K type strain sequencing project: providing services to taxonomists for standard genome sequencing and annotation.</title>
        <authorList>
            <consortium name="The Broad Institute Genomics Platform"/>
            <consortium name="The Broad Institute Genome Sequencing Center for Infectious Disease"/>
            <person name="Wu L."/>
            <person name="Ma J."/>
        </authorList>
    </citation>
    <scope>NUCLEOTIDE SEQUENCE [LARGE SCALE GENOMIC DNA]</scope>
    <source>
        <strain evidence="3">CGMCC 4.7400</strain>
    </source>
</reference>
<dbReference type="InterPro" id="IPR045794">
    <property type="entry name" value="Trypco1"/>
</dbReference>